<keyword evidence="2" id="KW-1185">Reference proteome</keyword>
<evidence type="ECO:0000313" key="1">
    <source>
        <dbReference type="EMBL" id="KAL0475881.1"/>
    </source>
</evidence>
<organism evidence="1 2">
    <name type="scientific">Neurospora intermedia</name>
    <dbReference type="NCBI Taxonomy" id="5142"/>
    <lineage>
        <taxon>Eukaryota</taxon>
        <taxon>Fungi</taxon>
        <taxon>Dikarya</taxon>
        <taxon>Ascomycota</taxon>
        <taxon>Pezizomycotina</taxon>
        <taxon>Sordariomycetes</taxon>
        <taxon>Sordariomycetidae</taxon>
        <taxon>Sordariales</taxon>
        <taxon>Sordariaceae</taxon>
        <taxon>Neurospora</taxon>
    </lineage>
</organism>
<comment type="caution">
    <text evidence="1">The sequence shown here is derived from an EMBL/GenBank/DDBJ whole genome shotgun (WGS) entry which is preliminary data.</text>
</comment>
<dbReference type="EMBL" id="JAVLET010000001">
    <property type="protein sequence ID" value="KAL0475881.1"/>
    <property type="molecule type" value="Genomic_DNA"/>
</dbReference>
<protein>
    <submittedName>
        <fullName evidence="1">Uncharacterized protein</fullName>
    </submittedName>
</protein>
<name>A0ABR3DVH5_NEUIN</name>
<gene>
    <name evidence="1" type="ORF">QR685DRAFT_559735</name>
</gene>
<accession>A0ABR3DVH5</accession>
<evidence type="ECO:0000313" key="2">
    <source>
        <dbReference type="Proteomes" id="UP001451303"/>
    </source>
</evidence>
<proteinExistence type="predicted"/>
<dbReference type="Proteomes" id="UP001451303">
    <property type="component" value="Unassembled WGS sequence"/>
</dbReference>
<sequence>MSLSLFNASSASELLYKTTHLFENPQYYVIQLVVLHNLHSLKKLRKLVSIHSSHSQVQNRTQH</sequence>
<reference evidence="1 2" key="1">
    <citation type="submission" date="2023-09" db="EMBL/GenBank/DDBJ databases">
        <title>Multi-omics analysis of a traditional fermented food reveals byproduct-associated fungal strains for waste-to-food upcycling.</title>
        <authorList>
            <consortium name="Lawrence Berkeley National Laboratory"/>
            <person name="Rekdal V.M."/>
            <person name="Villalobos-Escobedo J.M."/>
            <person name="Rodriguez-Valeron N."/>
            <person name="Garcia M.O."/>
            <person name="Vasquez D.P."/>
            <person name="Damayanti I."/>
            <person name="Sorensen P.M."/>
            <person name="Baidoo E.E."/>
            <person name="De Carvalho A.C."/>
            <person name="Riley R."/>
            <person name="Lipzen A."/>
            <person name="He G."/>
            <person name="Yan M."/>
            <person name="Haridas S."/>
            <person name="Daum C."/>
            <person name="Yoshinaga Y."/>
            <person name="Ng V."/>
            <person name="Grigoriev I.V."/>
            <person name="Munk R."/>
            <person name="Nuraida L."/>
            <person name="Wijaya C.H."/>
            <person name="Morales P.-C."/>
            <person name="Keasling J.D."/>
        </authorList>
    </citation>
    <scope>NUCLEOTIDE SEQUENCE [LARGE SCALE GENOMIC DNA]</scope>
    <source>
        <strain evidence="1 2">FGSC 2613</strain>
    </source>
</reference>